<comment type="caution">
    <text evidence="4">The sequence shown here is derived from an EMBL/GenBank/DDBJ whole genome shotgun (WGS) entry which is preliminary data.</text>
</comment>
<dbReference type="NCBIfam" id="TIGR01777">
    <property type="entry name" value="yfcH"/>
    <property type="match status" value="1"/>
</dbReference>
<dbReference type="InterPro" id="IPR001509">
    <property type="entry name" value="Epimerase_deHydtase"/>
</dbReference>
<dbReference type="Gene3D" id="3.40.50.720">
    <property type="entry name" value="NAD(P)-binding Rossmann-like Domain"/>
    <property type="match status" value="1"/>
</dbReference>
<organism evidence="4 5">
    <name type="scientific">Actinoplanes utahensis</name>
    <dbReference type="NCBI Taxonomy" id="1869"/>
    <lineage>
        <taxon>Bacteria</taxon>
        <taxon>Bacillati</taxon>
        <taxon>Actinomycetota</taxon>
        <taxon>Actinomycetes</taxon>
        <taxon>Micromonosporales</taxon>
        <taxon>Micromonosporaceae</taxon>
        <taxon>Actinoplanes</taxon>
    </lineage>
</organism>
<evidence type="ECO:0000259" key="2">
    <source>
        <dbReference type="Pfam" id="PF01370"/>
    </source>
</evidence>
<keyword evidence="5" id="KW-1185">Reference proteome</keyword>
<gene>
    <name evidence="4" type="ORF">MB27_16520</name>
</gene>
<reference evidence="4 5" key="1">
    <citation type="submission" date="2014-10" db="EMBL/GenBank/DDBJ databases">
        <title>Draft genome sequence of Actinoplanes utahensis NRRL 12052.</title>
        <authorList>
            <person name="Velasco-Bucheli B."/>
            <person name="del Cerro C."/>
            <person name="Hormigo D."/>
            <person name="Garcia J.L."/>
            <person name="Acebal C."/>
            <person name="Arroyo M."/>
            <person name="de la Mata I."/>
        </authorList>
    </citation>
    <scope>NUCLEOTIDE SEQUENCE [LARGE SCALE GENOMIC DNA]</scope>
    <source>
        <strain evidence="4 5">NRRL 12052</strain>
    </source>
</reference>
<dbReference type="InterPro" id="IPR036291">
    <property type="entry name" value="NAD(P)-bd_dom_sf"/>
</dbReference>
<dbReference type="PANTHER" id="PTHR11092">
    <property type="entry name" value="SUGAR NUCLEOTIDE EPIMERASE RELATED"/>
    <property type="match status" value="1"/>
</dbReference>
<dbReference type="STRING" id="1869.MB27_16520"/>
<dbReference type="RefSeq" id="WP_043525472.1">
    <property type="nucleotide sequence ID" value="NZ_BAABKU010000035.1"/>
</dbReference>
<dbReference type="OrthoDB" id="9801773at2"/>
<evidence type="ECO:0000313" key="5">
    <source>
        <dbReference type="Proteomes" id="UP000054537"/>
    </source>
</evidence>
<dbReference type="SUPFAM" id="SSF51735">
    <property type="entry name" value="NAD(P)-binding Rossmann-fold domains"/>
    <property type="match status" value="1"/>
</dbReference>
<feature type="domain" description="DUF1731" evidence="3">
    <location>
        <begin position="250"/>
        <end position="295"/>
    </location>
</feature>
<dbReference type="Pfam" id="PF08338">
    <property type="entry name" value="DUF1731"/>
    <property type="match status" value="1"/>
</dbReference>
<dbReference type="PANTHER" id="PTHR11092:SF0">
    <property type="entry name" value="EPIMERASE FAMILY PROTEIN SDR39U1"/>
    <property type="match status" value="1"/>
</dbReference>
<protein>
    <submittedName>
        <fullName evidence="4">Multidrug MFS transporter</fullName>
    </submittedName>
</protein>
<evidence type="ECO:0000259" key="3">
    <source>
        <dbReference type="Pfam" id="PF08338"/>
    </source>
</evidence>
<dbReference type="eggNOG" id="COG1090">
    <property type="taxonomic scope" value="Bacteria"/>
</dbReference>
<feature type="domain" description="NAD-dependent epimerase/dehydratase" evidence="2">
    <location>
        <begin position="3"/>
        <end position="216"/>
    </location>
</feature>
<comment type="similarity">
    <text evidence="1">Belongs to the NAD(P)-dependent epimerase/dehydratase family. SDR39U1 subfamily.</text>
</comment>
<dbReference type="AlphaFoldDB" id="A0A0A6X8Z7"/>
<proteinExistence type="inferred from homology"/>
<dbReference type="InterPro" id="IPR010099">
    <property type="entry name" value="SDR39U1"/>
</dbReference>
<dbReference type="InterPro" id="IPR013549">
    <property type="entry name" value="DUF1731"/>
</dbReference>
<dbReference type="Proteomes" id="UP000054537">
    <property type="component" value="Unassembled WGS sequence"/>
</dbReference>
<sequence length="305" mass="32600">MRIVMAGASGFLGTELAGRLRQSGHDIVRLVRRPTARADEATWDPAQGRLDVEVLDGADAVINLAGANLGDRRWTAAYKRVLRSSRIDTTDTLAQAIGRLPAGQRPRTLLQASGVGWYGDTGDQPVTEDAPAGSTFLADLCRVWEAAARPAEDAGTRVVLLRTAPTIHAANAPLKLLLLPFKLGAGSRIGGGRQWMAWIAQEDWMAAAEFLLEREDVAGPVNVVSPRPVTNAEFTRELAHLLRRPALLRVPGPVLDLVIGELAGEAQRSQRVLPGVLSAAGFAWAYPGMDAALAAALRPEPAIRP</sequence>
<dbReference type="Pfam" id="PF01370">
    <property type="entry name" value="Epimerase"/>
    <property type="match status" value="1"/>
</dbReference>
<evidence type="ECO:0000256" key="1">
    <source>
        <dbReference type="ARBA" id="ARBA00009353"/>
    </source>
</evidence>
<accession>A0A0A6X8Z7</accession>
<dbReference type="EMBL" id="JRTT01000017">
    <property type="protein sequence ID" value="KHD76597.1"/>
    <property type="molecule type" value="Genomic_DNA"/>
</dbReference>
<name>A0A0A6X8Z7_ACTUT</name>
<evidence type="ECO:0000313" key="4">
    <source>
        <dbReference type="EMBL" id="KHD76597.1"/>
    </source>
</evidence>